<dbReference type="Proteomes" id="UP000321491">
    <property type="component" value="Unassembled WGS sequence"/>
</dbReference>
<proteinExistence type="predicted"/>
<reference evidence="1 2" key="1">
    <citation type="submission" date="2019-07" db="EMBL/GenBank/DDBJ databases">
        <title>Whole genome shotgun sequence of Cerasibacillus quisquiliarum NBRC 102429.</title>
        <authorList>
            <person name="Hosoyama A."/>
            <person name="Uohara A."/>
            <person name="Ohji S."/>
            <person name="Ichikawa N."/>
        </authorList>
    </citation>
    <scope>NUCLEOTIDE SEQUENCE [LARGE SCALE GENOMIC DNA]</scope>
    <source>
        <strain evidence="1 2">NBRC 102429</strain>
    </source>
</reference>
<gene>
    <name evidence="1" type="ORF">CQU01_05600</name>
</gene>
<evidence type="ECO:0000313" key="2">
    <source>
        <dbReference type="Proteomes" id="UP000321491"/>
    </source>
</evidence>
<comment type="caution">
    <text evidence="1">The sequence shown here is derived from an EMBL/GenBank/DDBJ whole genome shotgun (WGS) entry which is preliminary data.</text>
</comment>
<dbReference type="EMBL" id="BJXW01000008">
    <property type="protein sequence ID" value="GEN30322.1"/>
    <property type="molecule type" value="Genomic_DNA"/>
</dbReference>
<dbReference type="OrthoDB" id="1655540at2"/>
<dbReference type="InterPro" id="IPR025953">
    <property type="entry name" value="YlbD_coat"/>
</dbReference>
<dbReference type="AlphaFoldDB" id="A0A511UYX1"/>
<protein>
    <recommendedName>
        <fullName evidence="3">Cytosolic protein</fullName>
    </recommendedName>
</protein>
<keyword evidence="2" id="KW-1185">Reference proteome</keyword>
<evidence type="ECO:0000313" key="1">
    <source>
        <dbReference type="EMBL" id="GEN30322.1"/>
    </source>
</evidence>
<sequence length="129" mass="15626">MGTWKLDPTVKEFKAFINKHPRLIANIRKTGRPWQEYYEKWILLGEDDEYWEQFKQPKLAEVTKGKKSELFSQIMNLTSQIDFDKVQQQVSQLNKTLSTVQQLINQYKRQQEPTTRQPRTHQMFNFFRD</sequence>
<evidence type="ECO:0008006" key="3">
    <source>
        <dbReference type="Google" id="ProtNLM"/>
    </source>
</evidence>
<dbReference type="Pfam" id="PF14071">
    <property type="entry name" value="YlbD_coat"/>
    <property type="match status" value="1"/>
</dbReference>
<accession>A0A511UYX1</accession>
<dbReference type="RefSeq" id="WP_146935481.1">
    <property type="nucleotide sequence ID" value="NZ_BJXW01000008.1"/>
</dbReference>
<organism evidence="1 2">
    <name type="scientific">Cerasibacillus quisquiliarum</name>
    <dbReference type="NCBI Taxonomy" id="227865"/>
    <lineage>
        <taxon>Bacteria</taxon>
        <taxon>Bacillati</taxon>
        <taxon>Bacillota</taxon>
        <taxon>Bacilli</taxon>
        <taxon>Bacillales</taxon>
        <taxon>Bacillaceae</taxon>
        <taxon>Cerasibacillus</taxon>
    </lineage>
</organism>
<name>A0A511UYX1_9BACI</name>